<feature type="region of interest" description="Disordered" evidence="1">
    <location>
        <begin position="152"/>
        <end position="174"/>
    </location>
</feature>
<feature type="region of interest" description="Disordered" evidence="1">
    <location>
        <begin position="87"/>
        <end position="112"/>
    </location>
</feature>
<evidence type="ECO:0000256" key="1">
    <source>
        <dbReference type="SAM" id="MobiDB-lite"/>
    </source>
</evidence>
<protein>
    <submittedName>
        <fullName evidence="2">Uncharacterized protein</fullName>
    </submittedName>
</protein>
<proteinExistence type="predicted"/>
<reference evidence="2 3" key="1">
    <citation type="submission" date="2023-02" db="EMBL/GenBank/DDBJ databases">
        <title>LHISI_Scaffold_Assembly.</title>
        <authorList>
            <person name="Stuart O.P."/>
            <person name="Cleave R."/>
            <person name="Magrath M.J.L."/>
            <person name="Mikheyev A.S."/>
        </authorList>
    </citation>
    <scope>NUCLEOTIDE SEQUENCE [LARGE SCALE GENOMIC DNA]</scope>
    <source>
        <strain evidence="2">Daus_M_001</strain>
        <tissue evidence="2">Leg muscle</tissue>
    </source>
</reference>
<organism evidence="2 3">
    <name type="scientific">Dryococelus australis</name>
    <dbReference type="NCBI Taxonomy" id="614101"/>
    <lineage>
        <taxon>Eukaryota</taxon>
        <taxon>Metazoa</taxon>
        <taxon>Ecdysozoa</taxon>
        <taxon>Arthropoda</taxon>
        <taxon>Hexapoda</taxon>
        <taxon>Insecta</taxon>
        <taxon>Pterygota</taxon>
        <taxon>Neoptera</taxon>
        <taxon>Polyneoptera</taxon>
        <taxon>Phasmatodea</taxon>
        <taxon>Verophasmatodea</taxon>
        <taxon>Anareolatae</taxon>
        <taxon>Phasmatidae</taxon>
        <taxon>Eurycanthinae</taxon>
        <taxon>Dryococelus</taxon>
    </lineage>
</organism>
<gene>
    <name evidence="2" type="ORF">PR048_015631</name>
</gene>
<feature type="compositionally biased region" description="Basic and acidic residues" evidence="1">
    <location>
        <begin position="101"/>
        <end position="112"/>
    </location>
</feature>
<evidence type="ECO:0000313" key="2">
    <source>
        <dbReference type="EMBL" id="KAJ8883777.1"/>
    </source>
</evidence>
<keyword evidence="3" id="KW-1185">Reference proteome</keyword>
<dbReference type="Proteomes" id="UP001159363">
    <property type="component" value="Chromosome 4"/>
</dbReference>
<evidence type="ECO:0000313" key="3">
    <source>
        <dbReference type="Proteomes" id="UP001159363"/>
    </source>
</evidence>
<sequence>MPNELSAAKMAGGDVTTWRRPNPAFLCPTPLTPSSAARRAEVALKRDRWQEVSHCLSTTPGIPRRVFEDSPASHSCTNICRGSGSSTVKTVNTAHGSRPGVETKHKRERPRGEARYRVTHLARLAWAAAISSWLGGRHCSWTRVSVECRGGRNGTTTSKPNGNAHRVPGVDPAGSRTTFECSDRYTTAVPSRWRPLASASGCDIVSALVWPRLNRPPLSPNEVLVQTPAGWRGGRVGREPLRCPLWRLPNAQPAQ</sequence>
<name>A0ABQ9HHP6_9NEOP</name>
<comment type="caution">
    <text evidence="2">The sequence shown here is derived from an EMBL/GenBank/DDBJ whole genome shotgun (WGS) entry which is preliminary data.</text>
</comment>
<dbReference type="EMBL" id="JARBHB010000005">
    <property type="protein sequence ID" value="KAJ8883777.1"/>
    <property type="molecule type" value="Genomic_DNA"/>
</dbReference>
<accession>A0ABQ9HHP6</accession>